<dbReference type="AlphaFoldDB" id="A0A652YMA2"/>
<comment type="caution">
    <text evidence="2">The sequence shown here is derived from an EMBL/GenBank/DDBJ whole genome shotgun (WGS) entry which is preliminary data.</text>
</comment>
<dbReference type="EMBL" id="VNIQ01000006">
    <property type="protein sequence ID" value="TYQ02459.1"/>
    <property type="molecule type" value="Genomic_DNA"/>
</dbReference>
<dbReference type="NCBIfam" id="NF005556">
    <property type="entry name" value="PRK07226.1"/>
    <property type="match status" value="1"/>
</dbReference>
<feature type="active site" description="Schiff-base intermediate with dihydroxyacetone-P" evidence="1">
    <location>
        <position position="189"/>
    </location>
</feature>
<dbReference type="Pfam" id="PF01791">
    <property type="entry name" value="DeoC"/>
    <property type="match status" value="1"/>
</dbReference>
<gene>
    <name evidence="2" type="ORF">FNL38_106279</name>
</gene>
<organism evidence="2">
    <name type="scientific">Nocardia globerula</name>
    <dbReference type="NCBI Taxonomy" id="1818"/>
    <lineage>
        <taxon>Bacteria</taxon>
        <taxon>Bacillati</taxon>
        <taxon>Actinomycetota</taxon>
        <taxon>Actinomycetes</taxon>
        <taxon>Mycobacteriales</taxon>
        <taxon>Nocardiaceae</taxon>
        <taxon>Nocardia</taxon>
    </lineage>
</organism>
<reference evidence="2" key="1">
    <citation type="submission" date="2019-07" db="EMBL/GenBank/DDBJ databases">
        <title>Genomic Encyclopedia of Type Strains, Phase IV (KMG-IV): sequencing the most valuable type-strain genomes for metagenomic binning, comparative biology and taxonomic classification.</title>
        <authorList>
            <person name="Goeker M."/>
        </authorList>
    </citation>
    <scope>NUCLEOTIDE SEQUENCE</scope>
    <source>
        <strain evidence="2">DSM 44596</strain>
    </source>
</reference>
<feature type="active site" description="Proton donor" evidence="1">
    <location>
        <position position="157"/>
    </location>
</feature>
<dbReference type="SUPFAM" id="SSF51569">
    <property type="entry name" value="Aldolase"/>
    <property type="match status" value="1"/>
</dbReference>
<dbReference type="InterPro" id="IPR050456">
    <property type="entry name" value="DeoC/FbaB_aldolase"/>
</dbReference>
<name>A0A652YMA2_NOCGL</name>
<dbReference type="InterPro" id="IPR002915">
    <property type="entry name" value="DeoC/FbaB/LacD_aldolase"/>
</dbReference>
<dbReference type="PANTHER" id="PTHR47916:SF1">
    <property type="entry name" value="3-HYDROXY-5-PHOSPHONOOXYPENTANE-2,4-DIONE THIOLASE"/>
    <property type="match status" value="1"/>
</dbReference>
<dbReference type="PIRSF" id="PIRSF038992">
    <property type="entry name" value="Aldolase_Ia"/>
    <property type="match status" value="1"/>
</dbReference>
<dbReference type="SMART" id="SM01133">
    <property type="entry name" value="DeoC"/>
    <property type="match status" value="1"/>
</dbReference>
<dbReference type="GO" id="GO:0004332">
    <property type="term" value="F:fructose-bisphosphate aldolase activity"/>
    <property type="evidence" value="ECO:0007669"/>
    <property type="project" value="InterPro"/>
</dbReference>
<protein>
    <submittedName>
        <fullName evidence="2">2-amino-4, 5-dihydroxy-6-oxo-7-(Phosphonooxy)heptanoate synthase</fullName>
    </submittedName>
</protein>
<dbReference type="InterPro" id="IPR013785">
    <property type="entry name" value="Aldolase_TIM"/>
</dbReference>
<dbReference type="PANTHER" id="PTHR47916">
    <property type="entry name" value="FRUCTOSE-BISPHOSPHATE ALDOLASE CLASS 1"/>
    <property type="match status" value="1"/>
</dbReference>
<dbReference type="Gene3D" id="3.20.20.70">
    <property type="entry name" value="Aldolase class I"/>
    <property type="match status" value="1"/>
</dbReference>
<accession>A0A652YMA2</accession>
<evidence type="ECO:0000313" key="2">
    <source>
        <dbReference type="EMBL" id="TYQ02459.1"/>
    </source>
</evidence>
<evidence type="ECO:0000256" key="1">
    <source>
        <dbReference type="PIRSR" id="PIRSR038992-1"/>
    </source>
</evidence>
<sequence>MFTSPNYAKSQSSGGKSIRLSRISDYATGRTLVVPLDHSVTVGPLGMADHANSLVHTLAQAGTNAVVLHRGRAKHVDPAHFARMGLIVHLSAGTTRSMDLDSKVLVGGVEDALRIGADAVSVHVNIGSSTEREQLQDFGKVSHECETLGVPLLAMMYARGPLRGDLPSDAAELKHLAAIATDLGADLVKLDYSGTPESMREVAESCPLPICVAGGPPLEDVDAHALALGAEILSSGVAGLSFGRNVFEARNPYAVASALARMMHSPQESASRSELEIA</sequence>
<proteinExistence type="predicted"/>
<dbReference type="InterPro" id="IPR041720">
    <property type="entry name" value="FbaB-like"/>
</dbReference>